<proteinExistence type="predicted"/>
<protein>
    <submittedName>
        <fullName evidence="3">Extracellular solute-binding protein, family 3</fullName>
    </submittedName>
</protein>
<reference evidence="3" key="1">
    <citation type="journal article" date="2021" name="Microb. Physiol.">
        <title>Proteogenomic Insights into the Physiology of Marine, Sulfate-Reducing, Filamentous Desulfonema limicola and Desulfonema magnum.</title>
        <authorList>
            <person name="Schnaars V."/>
            <person name="Wohlbrand L."/>
            <person name="Scheve S."/>
            <person name="Hinrichs C."/>
            <person name="Reinhardt R."/>
            <person name="Rabus R."/>
        </authorList>
    </citation>
    <scope>NUCLEOTIDE SEQUENCE</scope>
    <source>
        <strain evidence="3">4be13</strain>
    </source>
</reference>
<dbReference type="KEGG" id="dmm:dnm_058030"/>
<evidence type="ECO:0000259" key="2">
    <source>
        <dbReference type="Pfam" id="PF00497"/>
    </source>
</evidence>
<organism evidence="3 4">
    <name type="scientific">Desulfonema magnum</name>
    <dbReference type="NCBI Taxonomy" id="45655"/>
    <lineage>
        <taxon>Bacteria</taxon>
        <taxon>Pseudomonadati</taxon>
        <taxon>Thermodesulfobacteriota</taxon>
        <taxon>Desulfobacteria</taxon>
        <taxon>Desulfobacterales</taxon>
        <taxon>Desulfococcaceae</taxon>
        <taxon>Desulfonema</taxon>
    </lineage>
</organism>
<dbReference type="PANTHER" id="PTHR38834">
    <property type="entry name" value="PERIPLASMIC SUBSTRATE BINDING PROTEIN FAMILY 3"/>
    <property type="match status" value="1"/>
</dbReference>
<evidence type="ECO:0000313" key="3">
    <source>
        <dbReference type="EMBL" id="QTA89746.1"/>
    </source>
</evidence>
<dbReference type="RefSeq" id="WP_207678235.1">
    <property type="nucleotide sequence ID" value="NZ_CP061800.1"/>
</dbReference>
<accession>A0A975BQC5</accession>
<keyword evidence="1" id="KW-0732">Signal</keyword>
<dbReference type="Proteomes" id="UP000663722">
    <property type="component" value="Chromosome"/>
</dbReference>
<dbReference type="InterPro" id="IPR001638">
    <property type="entry name" value="Solute-binding_3/MltF_N"/>
</dbReference>
<feature type="domain" description="Solute-binding protein family 3/N-terminal" evidence="2">
    <location>
        <begin position="25"/>
        <end position="246"/>
    </location>
</feature>
<dbReference type="AlphaFoldDB" id="A0A975BQC5"/>
<name>A0A975BQC5_9BACT</name>
<dbReference type="Pfam" id="PF00497">
    <property type="entry name" value="SBP_bac_3"/>
    <property type="match status" value="1"/>
</dbReference>
<dbReference type="Gene3D" id="3.40.190.10">
    <property type="entry name" value="Periplasmic binding protein-like II"/>
    <property type="match status" value="2"/>
</dbReference>
<feature type="signal peptide" evidence="1">
    <location>
        <begin position="1"/>
        <end position="19"/>
    </location>
</feature>
<evidence type="ECO:0000313" key="4">
    <source>
        <dbReference type="Proteomes" id="UP000663722"/>
    </source>
</evidence>
<keyword evidence="4" id="KW-1185">Reference proteome</keyword>
<sequence>MKKIIFALMIVSLTSLADAQEIKLVTENWPPMNYEKNGDVTGIATEIVQATLNKAGIKAYPHIYPWVRAYRMASEQKNVLIYTIRRTRKRDPLFKWICPLVPSQSVFLYKLKKRTDIVINSLEDAKKYTVGEVRGDAGADFLLKHGFVKNKNLELVARGEQNIKKLFAERITLILDTELSLAYLTKSVGKPFDQLEKAFLLYEGGEDICMAFSKTTPDELAERVRAAFEEVRAEGTPEAVMEKYLKSLKER</sequence>
<gene>
    <name evidence="3" type="ORF">dnm_058030</name>
</gene>
<feature type="chain" id="PRO_5036879825" evidence="1">
    <location>
        <begin position="20"/>
        <end position="251"/>
    </location>
</feature>
<dbReference type="SUPFAM" id="SSF53850">
    <property type="entry name" value="Periplasmic binding protein-like II"/>
    <property type="match status" value="1"/>
</dbReference>
<dbReference type="PANTHER" id="PTHR38834:SF3">
    <property type="entry name" value="SOLUTE-BINDING PROTEIN FAMILY 3_N-TERMINAL DOMAIN-CONTAINING PROTEIN"/>
    <property type="match status" value="1"/>
</dbReference>
<dbReference type="EMBL" id="CP061800">
    <property type="protein sequence ID" value="QTA89746.1"/>
    <property type="molecule type" value="Genomic_DNA"/>
</dbReference>
<evidence type="ECO:0000256" key="1">
    <source>
        <dbReference type="SAM" id="SignalP"/>
    </source>
</evidence>